<comment type="caution">
    <text evidence="1">The sequence shown here is derived from an EMBL/GenBank/DDBJ whole genome shotgun (WGS) entry which is preliminary data.</text>
</comment>
<reference evidence="1" key="1">
    <citation type="journal article" date="2014" name="Front. Microbiol.">
        <title>High frequency of phylogenetically diverse reductive dehalogenase-homologous genes in deep subseafloor sedimentary metagenomes.</title>
        <authorList>
            <person name="Kawai M."/>
            <person name="Futagami T."/>
            <person name="Toyoda A."/>
            <person name="Takaki Y."/>
            <person name="Nishi S."/>
            <person name="Hori S."/>
            <person name="Arai W."/>
            <person name="Tsubouchi T."/>
            <person name="Morono Y."/>
            <person name="Uchiyama I."/>
            <person name="Ito T."/>
            <person name="Fujiyama A."/>
            <person name="Inagaki F."/>
            <person name="Takami H."/>
        </authorList>
    </citation>
    <scope>NUCLEOTIDE SEQUENCE</scope>
    <source>
        <strain evidence="1">Expedition CK06-06</strain>
    </source>
</reference>
<dbReference type="AlphaFoldDB" id="X1I285"/>
<evidence type="ECO:0000313" key="1">
    <source>
        <dbReference type="EMBL" id="GAH76491.1"/>
    </source>
</evidence>
<gene>
    <name evidence="1" type="ORF">S03H2_65709</name>
</gene>
<proteinExistence type="predicted"/>
<sequence>MYTKERIFGKPDELFFIAQIQTIPHFFGKPALKTPQHALYKSFAFAWRDMGNFQDNKGHIIHLDKHPFSNLCRVDHFASTRNVLTSSLSK</sequence>
<protein>
    <submittedName>
        <fullName evidence="1">Uncharacterized protein</fullName>
    </submittedName>
</protein>
<organism evidence="1">
    <name type="scientific">marine sediment metagenome</name>
    <dbReference type="NCBI Taxonomy" id="412755"/>
    <lineage>
        <taxon>unclassified sequences</taxon>
        <taxon>metagenomes</taxon>
        <taxon>ecological metagenomes</taxon>
    </lineage>
</organism>
<accession>X1I285</accession>
<name>X1I285_9ZZZZ</name>
<dbReference type="EMBL" id="BARU01042820">
    <property type="protein sequence ID" value="GAH76491.1"/>
    <property type="molecule type" value="Genomic_DNA"/>
</dbReference>
<feature type="non-terminal residue" evidence="1">
    <location>
        <position position="90"/>
    </location>
</feature>